<accession>A0AAP9E7A6</accession>
<organism evidence="1 2">
    <name type="scientific">Agrobacterium tumefaciens</name>
    <dbReference type="NCBI Taxonomy" id="358"/>
    <lineage>
        <taxon>Bacteria</taxon>
        <taxon>Pseudomonadati</taxon>
        <taxon>Pseudomonadota</taxon>
        <taxon>Alphaproteobacteria</taxon>
        <taxon>Hyphomicrobiales</taxon>
        <taxon>Rhizobiaceae</taxon>
        <taxon>Rhizobium/Agrobacterium group</taxon>
        <taxon>Agrobacterium</taxon>
        <taxon>Agrobacterium tumefaciens complex</taxon>
    </lineage>
</organism>
<dbReference type="RefSeq" id="WP_052817197.1">
    <property type="nucleotide sequence ID" value="NZ_CP042275.2"/>
</dbReference>
<dbReference type="Proteomes" id="UP000222296">
    <property type="component" value="Chromosome Linear"/>
</dbReference>
<dbReference type="Pfam" id="PF04985">
    <property type="entry name" value="Phage_tube"/>
    <property type="match status" value="1"/>
</dbReference>
<evidence type="ECO:0000313" key="1">
    <source>
        <dbReference type="EMBL" id="QDY96025.1"/>
    </source>
</evidence>
<reference evidence="1 2" key="1">
    <citation type="journal article" date="2017" name="Genome Announc.">
        <title>Draft Genome Sequence of Agrobacterium tumefaciens Biovar 1 Strain 186, Isolated from Walnut.</title>
        <authorList>
            <person name="Poret-Peterson A.T."/>
            <person name="Bhatnagar S."/>
            <person name="McClean A.E."/>
            <person name="Kluepfel D.A."/>
        </authorList>
    </citation>
    <scope>NUCLEOTIDE SEQUENCE [LARGE SCALE GENOMIC DNA]</scope>
    <source>
        <strain evidence="1 2">186</strain>
    </source>
</reference>
<dbReference type="InterPro" id="IPR006498">
    <property type="entry name" value="Tail_tube"/>
</dbReference>
<sequence length="172" mass="19278">MTLRIIRGFTLNVNDNVNLALDIETLKLPALEEITETFQPGGSDMELDITGLGIKALTMPFKLKSHTPETLALFGGPAGVRQNWTGKKLVISEEDGTEHEHSIDVTGRLSKVEGESMAGGKATGYDHEIKSIWSYTEYWDGRVMHRFSFKKGGWDIWNYQAINSTRRSILFS</sequence>
<dbReference type="EMBL" id="CP042275">
    <property type="protein sequence ID" value="QDY96025.1"/>
    <property type="molecule type" value="Genomic_DNA"/>
</dbReference>
<name>A0AAP9E7A6_AGRTU</name>
<gene>
    <name evidence="1" type="ORF">CG010_017695</name>
</gene>
<protein>
    <submittedName>
        <fullName evidence="1">Phage tail protein</fullName>
    </submittedName>
</protein>
<proteinExistence type="predicted"/>
<evidence type="ECO:0000313" key="2">
    <source>
        <dbReference type="Proteomes" id="UP000222296"/>
    </source>
</evidence>
<dbReference type="AlphaFoldDB" id="A0AAP9E7A6"/>